<evidence type="ECO:0000313" key="2">
    <source>
        <dbReference type="EMBL" id="ORY45044.1"/>
    </source>
</evidence>
<gene>
    <name evidence="2" type="ORF">BCR33DRAFT_784497</name>
</gene>
<proteinExistence type="predicted"/>
<feature type="compositionally biased region" description="Polar residues" evidence="1">
    <location>
        <begin position="1"/>
        <end position="20"/>
    </location>
</feature>
<comment type="caution">
    <text evidence="2">The sequence shown here is derived from an EMBL/GenBank/DDBJ whole genome shotgun (WGS) entry which is preliminary data.</text>
</comment>
<reference evidence="2 3" key="1">
    <citation type="submission" date="2016-07" db="EMBL/GenBank/DDBJ databases">
        <title>Pervasive Adenine N6-methylation of Active Genes in Fungi.</title>
        <authorList>
            <consortium name="DOE Joint Genome Institute"/>
            <person name="Mondo S.J."/>
            <person name="Dannebaum R.O."/>
            <person name="Kuo R.C."/>
            <person name="Labutti K."/>
            <person name="Haridas S."/>
            <person name="Kuo A."/>
            <person name="Salamov A."/>
            <person name="Ahrendt S.R."/>
            <person name="Lipzen A."/>
            <person name="Sullivan W."/>
            <person name="Andreopoulos W.B."/>
            <person name="Clum A."/>
            <person name="Lindquist E."/>
            <person name="Daum C."/>
            <person name="Ramamoorthy G.K."/>
            <person name="Gryganskyi A."/>
            <person name="Culley D."/>
            <person name="Magnuson J.K."/>
            <person name="James T.Y."/>
            <person name="O'Malley M.A."/>
            <person name="Stajich J.E."/>
            <person name="Spatafora J.W."/>
            <person name="Visel A."/>
            <person name="Grigoriev I.V."/>
        </authorList>
    </citation>
    <scope>NUCLEOTIDE SEQUENCE [LARGE SCALE GENOMIC DNA]</scope>
    <source>
        <strain evidence="2 3">JEL800</strain>
    </source>
</reference>
<dbReference type="EMBL" id="MCGO01000020">
    <property type="protein sequence ID" value="ORY45044.1"/>
    <property type="molecule type" value="Genomic_DNA"/>
</dbReference>
<protein>
    <submittedName>
        <fullName evidence="2">Uncharacterized protein</fullName>
    </submittedName>
</protein>
<evidence type="ECO:0000256" key="1">
    <source>
        <dbReference type="SAM" id="MobiDB-lite"/>
    </source>
</evidence>
<dbReference type="AlphaFoldDB" id="A0A1Y2CE06"/>
<evidence type="ECO:0000313" key="3">
    <source>
        <dbReference type="Proteomes" id="UP000193642"/>
    </source>
</evidence>
<sequence length="307" mass="34061">MTSSTPQRRASSNFGATDFQSDPEAQGDLVAFLRMLLDSDTAPKGSEVKDQCPSLQTYESSTLNSKIKQFWKKLKRDDYELSPMELSKPSKRQRLLAENGFDPSEVDGNGDVSTTDLEHLLGLRPTPVPATQLPSNSRPIPKNVLASSSGSNVRATGSALPSQPATNSNAIKLAYTRLGNQNSTFTSNFRMHEIFDGMNAKGLRFCYILIRLPAPCDFIDPKFPLFENPETTAIVKYLSNDSNNEIFRYSFNLPEAVDSTCIKERFIYRTITTPDVKGNSVTINQKVAVLYTYLISGQSFSGAQELW</sequence>
<feature type="region of interest" description="Disordered" evidence="1">
    <location>
        <begin position="1"/>
        <end position="22"/>
    </location>
</feature>
<dbReference type="Proteomes" id="UP000193642">
    <property type="component" value="Unassembled WGS sequence"/>
</dbReference>
<dbReference type="OrthoDB" id="2159852at2759"/>
<name>A0A1Y2CE06_9FUNG</name>
<accession>A0A1Y2CE06</accession>
<keyword evidence="3" id="KW-1185">Reference proteome</keyword>
<organism evidence="2 3">
    <name type="scientific">Rhizoclosmatium globosum</name>
    <dbReference type="NCBI Taxonomy" id="329046"/>
    <lineage>
        <taxon>Eukaryota</taxon>
        <taxon>Fungi</taxon>
        <taxon>Fungi incertae sedis</taxon>
        <taxon>Chytridiomycota</taxon>
        <taxon>Chytridiomycota incertae sedis</taxon>
        <taxon>Chytridiomycetes</taxon>
        <taxon>Chytridiales</taxon>
        <taxon>Chytriomycetaceae</taxon>
        <taxon>Rhizoclosmatium</taxon>
    </lineage>
</organism>